<dbReference type="InterPro" id="IPR012338">
    <property type="entry name" value="Beta-lactam/transpept-like"/>
</dbReference>
<organism evidence="2">
    <name type="scientific">Enterobacter cloacae</name>
    <dbReference type="NCBI Taxonomy" id="550"/>
    <lineage>
        <taxon>Bacteria</taxon>
        <taxon>Pseudomonadati</taxon>
        <taxon>Pseudomonadota</taxon>
        <taxon>Gammaproteobacteria</taxon>
        <taxon>Enterobacterales</taxon>
        <taxon>Enterobacteriaceae</taxon>
        <taxon>Enterobacter</taxon>
        <taxon>Enterobacter cloacae complex</taxon>
    </lineage>
</organism>
<evidence type="ECO:0000313" key="2">
    <source>
        <dbReference type="EMBL" id="QDH43120.1"/>
    </source>
</evidence>
<gene>
    <name evidence="2" type="primary">blaACT</name>
</gene>
<proteinExistence type="predicted"/>
<name>A0A513ZRX2_ENTCL</name>
<feature type="signal peptide" evidence="1">
    <location>
        <begin position="1"/>
        <end position="20"/>
    </location>
</feature>
<dbReference type="AlphaFoldDB" id="A0A513ZRX2"/>
<dbReference type="PROSITE" id="PS51257">
    <property type="entry name" value="PROKAR_LIPOPROTEIN"/>
    <property type="match status" value="1"/>
</dbReference>
<dbReference type="EMBL" id="MN082691">
    <property type="protein sequence ID" value="QDH43120.1"/>
    <property type="molecule type" value="Genomic_DNA"/>
</dbReference>
<protein>
    <submittedName>
        <fullName evidence="2">Truncated ACT family beta-lactamase</fullName>
    </submittedName>
</protein>
<reference evidence="2" key="1">
    <citation type="submission" date="2019-06" db="EMBL/GenBank/DDBJ databases">
        <title>IMP-4-producing E. cloacae complex genome analysis: understanding their phylogeny and virulence.</title>
        <authorList>
            <person name="Sidjabat H.E."/>
            <person name="Alsaggaf A.M.A."/>
            <person name="Paterson D.L."/>
            <person name="Townell N."/>
            <person name="Irwin A."/>
            <person name="Schenk G."/>
        </authorList>
    </citation>
    <scope>NUCLEOTIDE SEQUENCE</scope>
    <source>
        <strain evidence="2">CR63</strain>
    </source>
</reference>
<sequence length="53" mass="5403">MMKKSLCCALLLGISCSALAAPVSEKQLAEVVANTVTPLMKAQSIPGMAVAVI</sequence>
<accession>A0A513ZRX2</accession>
<feature type="chain" id="PRO_5022215555" evidence="1">
    <location>
        <begin position="21"/>
        <end position="53"/>
    </location>
</feature>
<evidence type="ECO:0000256" key="1">
    <source>
        <dbReference type="SAM" id="SignalP"/>
    </source>
</evidence>
<dbReference type="Gene3D" id="3.40.710.10">
    <property type="entry name" value="DD-peptidase/beta-lactamase superfamily"/>
    <property type="match status" value="1"/>
</dbReference>
<keyword evidence="1" id="KW-0732">Signal</keyword>